<name>A0A6C0CS08_9ZZZZ</name>
<dbReference type="AlphaFoldDB" id="A0A6C0CS08"/>
<organism evidence="1">
    <name type="scientific">viral metagenome</name>
    <dbReference type="NCBI Taxonomy" id="1070528"/>
    <lineage>
        <taxon>unclassified sequences</taxon>
        <taxon>metagenomes</taxon>
        <taxon>organismal metagenomes</taxon>
    </lineage>
</organism>
<dbReference type="EMBL" id="MN739467">
    <property type="protein sequence ID" value="QHT06275.1"/>
    <property type="molecule type" value="Genomic_DNA"/>
</dbReference>
<sequence length="385" mass="45839">MEVADSYKDTLDEILSDIPKQYIKKGPYSNRLYKLISSGLSFYDKTNENNMILSILTGNNIIMKASEPYFPEEIQENVKKNIHKQLHYTYYFPGEKVVEVYFGLMNEHIVNYQKYHDMMRLIISWAHICMRYAFKECSRRHKIYLYLSDFKKILPNNQIVTLGQSNVNTGVTTRCSVENETIIYRQEEWFKVYIHEMMHAFGFDISDTYRNTISRSIKTLFDIRSSMKIEEAYVETWARIINGAYASIEVAEDEKDFEKLFLFTMEVERLFSVIQAQKVLGYMNLVYDNVIRGDNRIAYSLYREKSNVFAYYVLTAILMNDPYTFMQFCGRINRKWLRFDNTMKAVKELEEYIRIGYKDPSFLENIRKSYNLKNRGLRMSLIEVN</sequence>
<proteinExistence type="predicted"/>
<reference evidence="1" key="1">
    <citation type="journal article" date="2020" name="Nature">
        <title>Giant virus diversity and host interactions through global metagenomics.</title>
        <authorList>
            <person name="Schulz F."/>
            <person name="Roux S."/>
            <person name="Paez-Espino D."/>
            <person name="Jungbluth S."/>
            <person name="Walsh D.A."/>
            <person name="Denef V.J."/>
            <person name="McMahon K.D."/>
            <person name="Konstantinidis K.T."/>
            <person name="Eloe-Fadrosh E.A."/>
            <person name="Kyrpides N.C."/>
            <person name="Woyke T."/>
        </authorList>
    </citation>
    <scope>NUCLEOTIDE SEQUENCE</scope>
    <source>
        <strain evidence="1">GVMAG-M-3300021425-30</strain>
    </source>
</reference>
<protein>
    <submittedName>
        <fullName evidence="1">Uncharacterized protein</fullName>
    </submittedName>
</protein>
<evidence type="ECO:0000313" key="1">
    <source>
        <dbReference type="EMBL" id="QHT06275.1"/>
    </source>
</evidence>
<accession>A0A6C0CS08</accession>